<gene>
    <name evidence="2" type="ORF">N5I27_02055</name>
</gene>
<evidence type="ECO:0000313" key="2">
    <source>
        <dbReference type="EMBL" id="MDH1437220.1"/>
    </source>
</evidence>
<accession>A0AA42QSL7</accession>
<dbReference type="RefSeq" id="WP_184117806.1">
    <property type="nucleotide sequence ID" value="NZ_JACHKX010000001.1"/>
</dbReference>
<feature type="transmembrane region" description="Helical" evidence="1">
    <location>
        <begin position="31"/>
        <end position="49"/>
    </location>
</feature>
<proteinExistence type="predicted"/>
<name>A0AA42QSL7_ACIJO</name>
<evidence type="ECO:0000313" key="3">
    <source>
        <dbReference type="Proteomes" id="UP001161567"/>
    </source>
</evidence>
<dbReference type="Proteomes" id="UP001161567">
    <property type="component" value="Unassembled WGS sequence"/>
</dbReference>
<sequence>MNILSKTIVLIGVLLAICLFSFGIYMQDLLILSVGLLVALFSIVLALETQHILNNPFRK</sequence>
<protein>
    <submittedName>
        <fullName evidence="2">Uncharacterized protein</fullName>
    </submittedName>
</protein>
<feature type="transmembrane region" description="Helical" evidence="1">
    <location>
        <begin position="7"/>
        <end position="25"/>
    </location>
</feature>
<organism evidence="2 3">
    <name type="scientific">Acinetobacter johnsonii</name>
    <dbReference type="NCBI Taxonomy" id="40214"/>
    <lineage>
        <taxon>Bacteria</taxon>
        <taxon>Pseudomonadati</taxon>
        <taxon>Pseudomonadota</taxon>
        <taxon>Gammaproteobacteria</taxon>
        <taxon>Moraxellales</taxon>
        <taxon>Moraxellaceae</taxon>
        <taxon>Acinetobacter</taxon>
    </lineage>
</organism>
<keyword evidence="1" id="KW-1133">Transmembrane helix</keyword>
<reference evidence="2" key="1">
    <citation type="submission" date="2022-09" db="EMBL/GenBank/DDBJ databases">
        <title>Intensive care unit water sources are persistently colonized with multi-drug resistant bacteria and are the site of extensive horizontal gene transfer of antibiotic resistance genes.</title>
        <authorList>
            <person name="Diorio-Toth L."/>
        </authorList>
    </citation>
    <scope>NUCLEOTIDE SEQUENCE</scope>
    <source>
        <strain evidence="2">GD03725</strain>
    </source>
</reference>
<dbReference type="AlphaFoldDB" id="A0AA42QSL7"/>
<dbReference type="EMBL" id="JAOCIL010000001">
    <property type="protein sequence ID" value="MDH1437220.1"/>
    <property type="molecule type" value="Genomic_DNA"/>
</dbReference>
<evidence type="ECO:0000256" key="1">
    <source>
        <dbReference type="SAM" id="Phobius"/>
    </source>
</evidence>
<keyword evidence="1" id="KW-0472">Membrane</keyword>
<keyword evidence="1" id="KW-0812">Transmembrane</keyword>
<comment type="caution">
    <text evidence="2">The sequence shown here is derived from an EMBL/GenBank/DDBJ whole genome shotgun (WGS) entry which is preliminary data.</text>
</comment>